<feature type="region of interest" description="Disordered" evidence="5">
    <location>
        <begin position="61"/>
        <end position="89"/>
    </location>
</feature>
<name>A0ABX3MUV8_9RHOB</name>
<dbReference type="PANTHER" id="PTHR38340">
    <property type="entry name" value="S-LAYER PROTEIN"/>
    <property type="match status" value="1"/>
</dbReference>
<dbReference type="Pfam" id="PF00353">
    <property type="entry name" value="HemolysinCabind"/>
    <property type="match status" value="4"/>
</dbReference>
<dbReference type="InterPro" id="IPR013858">
    <property type="entry name" value="Peptidase_M10B_C"/>
</dbReference>
<dbReference type="InterPro" id="IPR018511">
    <property type="entry name" value="Hemolysin-typ_Ca-bd_CS"/>
</dbReference>
<organism evidence="8 9">
    <name type="scientific">Thioclava sediminum</name>
    <dbReference type="NCBI Taxonomy" id="1915319"/>
    <lineage>
        <taxon>Bacteria</taxon>
        <taxon>Pseudomonadati</taxon>
        <taxon>Pseudomonadota</taxon>
        <taxon>Alphaproteobacteria</taxon>
        <taxon>Rhodobacterales</taxon>
        <taxon>Paracoccaceae</taxon>
        <taxon>Thioclava</taxon>
    </lineage>
</organism>
<dbReference type="Pfam" id="PF08548">
    <property type="entry name" value="Peptidase_M10_C"/>
    <property type="match status" value="1"/>
</dbReference>
<evidence type="ECO:0000259" key="6">
    <source>
        <dbReference type="Pfam" id="PF08548"/>
    </source>
</evidence>
<evidence type="ECO:0000256" key="1">
    <source>
        <dbReference type="ARBA" id="ARBA00001913"/>
    </source>
</evidence>
<accession>A0ABX3MUV8</accession>
<proteinExistence type="predicted"/>
<evidence type="ECO:0000256" key="4">
    <source>
        <dbReference type="ARBA" id="ARBA00022737"/>
    </source>
</evidence>
<feature type="domain" description="Cadherin-like" evidence="7">
    <location>
        <begin position="196"/>
        <end position="284"/>
    </location>
</feature>
<dbReference type="PANTHER" id="PTHR38340:SF1">
    <property type="entry name" value="S-LAYER PROTEIN"/>
    <property type="match status" value="1"/>
</dbReference>
<keyword evidence="3" id="KW-0964">Secreted</keyword>
<dbReference type="InterPro" id="IPR041690">
    <property type="entry name" value="Cadherin_5"/>
</dbReference>
<evidence type="ECO:0000313" key="9">
    <source>
        <dbReference type="Proteomes" id="UP000190787"/>
    </source>
</evidence>
<dbReference type="PRINTS" id="PR00313">
    <property type="entry name" value="CABNDNGRPT"/>
</dbReference>
<feature type="compositionally biased region" description="Pro residues" evidence="5">
    <location>
        <begin position="183"/>
        <end position="193"/>
    </location>
</feature>
<dbReference type="Proteomes" id="UP000190787">
    <property type="component" value="Unassembled WGS sequence"/>
</dbReference>
<sequence>MEQDKLKLGIPDDEAALAPIQKYRAPEGRSVWPGRAAVGLVALAWAALARKLFGTDAAQAEGVQDGPAHPPADPDAPAGPQTPNAHHIPEMGSSAALAQEEEQPDPLPENVILFPGANPAPFALSPQRWHAKHKATVDAQDDTLFFPEAIEVKEFDFPKVPVFSSTRAAARKARESGDGAPNEPRPPGQPPEAPRNRAPETNGPVRLSPGRRDESFFIVAAVLLSGASDPDGDPLSILSMQAQGGEVIAHGEGEWLIKPDQGFEGELVITYDLSDGELAIGQTATALILPPDYHDVIGTTEDDLLTGTPDRDAIRGEGGDDILYGREGDDMLDGGDGCDVLIGGAGADVIYGGAGNDTVFAGAGDDIVFGEAGADALHGEDGNDYLDGGMGADSLDGGAGNDTLMGGEGCDLLDGGAGEDLVSGGAGEDRIVVAEISQASGDSYDGGEGSDTLDLNRIAESVTVDLSTGTMTSAAGEASLVSIENVTSGAGDDQLVASDACNLFSGGAGEDVFVFTSLASIQNAGQGHDRITDFEPGDRIDLSQIDPMGEGYGEMRLFFAGATGEVPEARGGVFVAYEIEDGDDAHEFTVVKAKLSAQHEDGSIEDYDFEIELDGHLTLEETNFLFDCDVPA</sequence>
<evidence type="ECO:0000313" key="8">
    <source>
        <dbReference type="EMBL" id="OOY23475.1"/>
    </source>
</evidence>
<dbReference type="SUPFAM" id="SSF51120">
    <property type="entry name" value="beta-Roll"/>
    <property type="match status" value="3"/>
</dbReference>
<dbReference type="EMBL" id="MPZV01000003">
    <property type="protein sequence ID" value="OOY23475.1"/>
    <property type="molecule type" value="Genomic_DNA"/>
</dbReference>
<evidence type="ECO:0000256" key="3">
    <source>
        <dbReference type="ARBA" id="ARBA00022525"/>
    </source>
</evidence>
<comment type="subcellular location">
    <subcellularLocation>
        <location evidence="2">Secreted</location>
    </subcellularLocation>
</comment>
<comment type="cofactor">
    <cofactor evidence="1">
        <name>Ca(2+)</name>
        <dbReference type="ChEBI" id="CHEBI:29108"/>
    </cofactor>
</comment>
<evidence type="ECO:0000256" key="5">
    <source>
        <dbReference type="SAM" id="MobiDB-lite"/>
    </source>
</evidence>
<keyword evidence="9" id="KW-1185">Reference proteome</keyword>
<gene>
    <name evidence="8" type="ORF">BMI91_13380</name>
</gene>
<dbReference type="InterPro" id="IPR050557">
    <property type="entry name" value="RTX_toxin/Mannuronan_C5-epim"/>
</dbReference>
<keyword evidence="4" id="KW-0677">Repeat</keyword>
<comment type="caution">
    <text evidence="8">The sequence shown here is derived from an EMBL/GenBank/DDBJ whole genome shotgun (WGS) entry which is preliminary data.</text>
</comment>
<dbReference type="InterPro" id="IPR001343">
    <property type="entry name" value="Hemolysn_Ca-bd"/>
</dbReference>
<evidence type="ECO:0000259" key="7">
    <source>
        <dbReference type="Pfam" id="PF17892"/>
    </source>
</evidence>
<evidence type="ECO:0000256" key="2">
    <source>
        <dbReference type="ARBA" id="ARBA00004613"/>
    </source>
</evidence>
<dbReference type="RefSeq" id="WP_078605347.1">
    <property type="nucleotide sequence ID" value="NZ_MPZV01000003.1"/>
</dbReference>
<feature type="region of interest" description="Disordered" evidence="5">
    <location>
        <begin position="168"/>
        <end position="209"/>
    </location>
</feature>
<protein>
    <submittedName>
        <fullName evidence="8">Uncharacterized protein</fullName>
    </submittedName>
</protein>
<feature type="domain" description="Peptidase M10 serralysin C-terminal" evidence="6">
    <location>
        <begin position="445"/>
        <end position="548"/>
    </location>
</feature>
<dbReference type="InterPro" id="IPR011049">
    <property type="entry name" value="Serralysin-like_metalloprot_C"/>
</dbReference>
<reference evidence="8 9" key="1">
    <citation type="submission" date="2016-11" db="EMBL/GenBank/DDBJ databases">
        <title>A multilocus sequence analysis scheme for characterization of bacteria in the genus Thioclava.</title>
        <authorList>
            <person name="Liu Y."/>
            <person name="Shao Z."/>
        </authorList>
    </citation>
    <scope>NUCLEOTIDE SEQUENCE [LARGE SCALE GENOMIC DNA]</scope>
    <source>
        <strain evidence="8 9">TAW-CT134</strain>
    </source>
</reference>
<dbReference type="PROSITE" id="PS00330">
    <property type="entry name" value="HEMOLYSIN_CALCIUM"/>
    <property type="match status" value="6"/>
</dbReference>
<dbReference type="Gene3D" id="2.150.10.10">
    <property type="entry name" value="Serralysin-like metalloprotease, C-terminal"/>
    <property type="match status" value="4"/>
</dbReference>
<dbReference type="Pfam" id="PF17892">
    <property type="entry name" value="Cadherin_5"/>
    <property type="match status" value="1"/>
</dbReference>